<comment type="caution">
    <text evidence="1">The sequence shown here is derived from an EMBL/GenBank/DDBJ whole genome shotgun (WGS) entry which is preliminary data.</text>
</comment>
<dbReference type="AlphaFoldDB" id="A0A9Q5ZS25"/>
<protein>
    <submittedName>
        <fullName evidence="1">Uncharacterized protein</fullName>
    </submittedName>
</protein>
<evidence type="ECO:0000313" key="1">
    <source>
        <dbReference type="EMBL" id="PLE26935.1"/>
    </source>
</evidence>
<dbReference type="Proteomes" id="UP000234439">
    <property type="component" value="Unassembled WGS sequence"/>
</dbReference>
<reference evidence="1 2" key="1">
    <citation type="journal article" date="2017" name="J. Infect. Dis.">
        <title>An Analysis of the Epidemic of Klebsiella pneumoniae Carbapenemase-Producing K. pneumoniae: Convergence of Two Evolutionary Mechanisms Creates the Perfect Storm.</title>
        <authorList>
            <person name="Rojas L.J."/>
            <person name="Weinstock G.M."/>
            <person name="De La Cadena E."/>
            <person name="Diaz L."/>
            <person name="Rios R."/>
            <person name="Hanson B.M."/>
            <person name="Brown J.S."/>
            <person name="Vats P."/>
            <person name="Phillips D.S."/>
            <person name="Nguyen H."/>
            <person name="Hujer K.M."/>
            <person name="Correa A."/>
            <person name="Adams M.D."/>
            <person name="Perez F."/>
            <person name="Sodergren E."/>
            <person name="Narechania A."/>
            <person name="Planet P.J."/>
            <person name="Villegas M.V."/>
            <person name="Bonomo R.A."/>
            <person name="Arias C.A."/>
        </authorList>
    </citation>
    <scope>NUCLEOTIDE SEQUENCE [LARGE SCALE GENOMIC DNA]</scope>
    <source>
        <strain evidence="1 2">COL-Kpn30</strain>
    </source>
</reference>
<sequence length="72" mass="8357">MRASYRQIAPAVLVKNGIQRRQRNYCARKSRSSVRRGPVVSSSCAEKRWLSPYYHHPAARWRGDCIQKVNVV</sequence>
<proteinExistence type="predicted"/>
<dbReference type="EMBL" id="NCMJ01000083">
    <property type="protein sequence ID" value="PLE26935.1"/>
    <property type="molecule type" value="Genomic_DNA"/>
</dbReference>
<evidence type="ECO:0000313" key="2">
    <source>
        <dbReference type="Proteomes" id="UP000234439"/>
    </source>
</evidence>
<name>A0A9Q5ZS25_KLEPN</name>
<organism evidence="1 2">
    <name type="scientific">Klebsiella pneumoniae</name>
    <dbReference type="NCBI Taxonomy" id="573"/>
    <lineage>
        <taxon>Bacteria</taxon>
        <taxon>Pseudomonadati</taxon>
        <taxon>Pseudomonadota</taxon>
        <taxon>Gammaproteobacteria</taxon>
        <taxon>Enterobacterales</taxon>
        <taxon>Enterobacteriaceae</taxon>
        <taxon>Klebsiella/Raoultella group</taxon>
        <taxon>Klebsiella</taxon>
        <taxon>Klebsiella pneumoniae complex</taxon>
    </lineage>
</organism>
<accession>A0A9Q5ZS25</accession>
<gene>
    <name evidence="1" type="ORF">B6I68_15000</name>
</gene>